<keyword evidence="9" id="KW-0677">Repeat</keyword>
<dbReference type="GO" id="GO:0004722">
    <property type="term" value="F:protein serine/threonine phosphatase activity"/>
    <property type="evidence" value="ECO:0007669"/>
    <property type="project" value="UniProtKB-EC"/>
</dbReference>
<dbReference type="Gene3D" id="3.60.21.10">
    <property type="match status" value="1"/>
</dbReference>
<comment type="similarity">
    <text evidence="3">Belongs to the SecE/SEC61-gamma family.</text>
</comment>
<dbReference type="AlphaFoldDB" id="A0A814SLF8"/>
<dbReference type="InterPro" id="IPR006186">
    <property type="entry name" value="Ser/Thr-sp_prot-phosphatase"/>
</dbReference>
<evidence type="ECO:0000256" key="13">
    <source>
        <dbReference type="ARBA" id="ARBA00022927"/>
    </source>
</evidence>
<evidence type="ECO:0000256" key="1">
    <source>
        <dbReference type="ARBA" id="ARBA00001936"/>
    </source>
</evidence>
<evidence type="ECO:0000256" key="12">
    <source>
        <dbReference type="ARBA" id="ARBA00022824"/>
    </source>
</evidence>
<evidence type="ECO:0000256" key="16">
    <source>
        <dbReference type="ARBA" id="ARBA00023136"/>
    </source>
</evidence>
<dbReference type="Pfam" id="PF13181">
    <property type="entry name" value="TPR_8"/>
    <property type="match status" value="1"/>
</dbReference>
<accession>A0A814SLF8</accession>
<dbReference type="SUPFAM" id="SSF103456">
    <property type="entry name" value="Preprotein translocase SecE subunit"/>
    <property type="match status" value="1"/>
</dbReference>
<keyword evidence="16 20" id="KW-0472">Membrane</keyword>
<dbReference type="HAMAP" id="MF_00422">
    <property type="entry name" value="SecE"/>
    <property type="match status" value="1"/>
</dbReference>
<dbReference type="PANTHER" id="PTHR45668">
    <property type="entry name" value="SERINE/THREONINE-PROTEIN PHOSPHATASE 5-RELATED"/>
    <property type="match status" value="1"/>
</dbReference>
<dbReference type="FunFam" id="3.60.21.10:FF:000017">
    <property type="entry name" value="Serine/threonine-protein phosphatase"/>
    <property type="match status" value="1"/>
</dbReference>
<keyword evidence="13" id="KW-0653">Protein transport</keyword>
<proteinExistence type="inferred from homology"/>
<dbReference type="EC" id="3.1.3.16" evidence="5"/>
<keyword evidence="7 20" id="KW-0812">Transmembrane</keyword>
<dbReference type="Pfam" id="PF00584">
    <property type="entry name" value="SecE"/>
    <property type="match status" value="1"/>
</dbReference>
<dbReference type="InterPro" id="IPR013105">
    <property type="entry name" value="TPR_2"/>
</dbReference>
<dbReference type="Proteomes" id="UP000663870">
    <property type="component" value="Unassembled WGS sequence"/>
</dbReference>
<evidence type="ECO:0000256" key="11">
    <source>
        <dbReference type="ARBA" id="ARBA00022803"/>
    </source>
</evidence>
<dbReference type="InterPro" id="IPR008158">
    <property type="entry name" value="Translocase_Sec61-g"/>
</dbReference>
<keyword evidence="14 20" id="KW-1133">Transmembrane helix</keyword>
<dbReference type="InterPro" id="IPR019734">
    <property type="entry name" value="TPR_rpt"/>
</dbReference>
<reference evidence="22" key="1">
    <citation type="submission" date="2021-02" db="EMBL/GenBank/DDBJ databases">
        <authorList>
            <person name="Nowell W R."/>
        </authorList>
    </citation>
    <scope>NUCLEOTIDE SEQUENCE</scope>
</reference>
<keyword evidence="10" id="KW-0378">Hydrolase</keyword>
<feature type="repeat" description="TPR" evidence="19">
    <location>
        <begin position="159"/>
        <end position="192"/>
    </location>
</feature>
<dbReference type="SMART" id="SM00156">
    <property type="entry name" value="PP2Ac"/>
    <property type="match status" value="1"/>
</dbReference>
<comment type="subcellular location">
    <subcellularLocation>
        <location evidence="2">Endoplasmic reticulum membrane</location>
        <topology evidence="2">Single-pass membrane protein</topology>
    </subcellularLocation>
</comment>
<dbReference type="InterPro" id="IPR051134">
    <property type="entry name" value="PPP_phosphatase"/>
</dbReference>
<dbReference type="Gene3D" id="1.20.5.820">
    <property type="entry name" value="Preprotein translocase SecE subunit"/>
    <property type="match status" value="1"/>
</dbReference>
<dbReference type="InterPro" id="IPR011990">
    <property type="entry name" value="TPR-like_helical_dom_sf"/>
</dbReference>
<evidence type="ECO:0000256" key="8">
    <source>
        <dbReference type="ARBA" id="ARBA00022723"/>
    </source>
</evidence>
<dbReference type="GO" id="GO:0005789">
    <property type="term" value="C:endoplasmic reticulum membrane"/>
    <property type="evidence" value="ECO:0007669"/>
    <property type="project" value="UniProtKB-SubCell"/>
</dbReference>
<comment type="cofactor">
    <cofactor evidence="1">
        <name>Mn(2+)</name>
        <dbReference type="ChEBI" id="CHEBI:29035"/>
    </cofactor>
</comment>
<feature type="active site" description="Proton donor/acceptor" evidence="18">
    <location>
        <position position="368"/>
    </location>
</feature>
<keyword evidence="15" id="KW-0811">Translocation</keyword>
<dbReference type="PIRSF" id="PIRSF033096">
    <property type="entry name" value="PPPtase_5"/>
    <property type="match status" value="1"/>
</dbReference>
<dbReference type="GO" id="GO:0046872">
    <property type="term" value="F:metal ion binding"/>
    <property type="evidence" value="ECO:0007669"/>
    <property type="project" value="UniProtKB-KW"/>
</dbReference>
<keyword evidence="12" id="KW-0256">Endoplasmic reticulum</keyword>
<dbReference type="FunFam" id="1.20.5.820:FF:000001">
    <property type="entry name" value="Transport protein Sec61 subunit gamma"/>
    <property type="match status" value="1"/>
</dbReference>
<evidence type="ECO:0000256" key="20">
    <source>
        <dbReference type="SAM" id="Phobius"/>
    </source>
</evidence>
<evidence type="ECO:0000259" key="21">
    <source>
        <dbReference type="SMART" id="SM00156"/>
    </source>
</evidence>
<evidence type="ECO:0000256" key="6">
    <source>
        <dbReference type="ARBA" id="ARBA00022448"/>
    </source>
</evidence>
<feature type="transmembrane region" description="Helical" evidence="20">
    <location>
        <begin position="36"/>
        <end position="54"/>
    </location>
</feature>
<evidence type="ECO:0000256" key="3">
    <source>
        <dbReference type="ARBA" id="ARBA00008274"/>
    </source>
</evidence>
<dbReference type="EMBL" id="CAJNOL010000641">
    <property type="protein sequence ID" value="CAF1148958.1"/>
    <property type="molecule type" value="Genomic_DNA"/>
</dbReference>
<dbReference type="Pfam" id="PF08321">
    <property type="entry name" value="PPP5"/>
    <property type="match status" value="1"/>
</dbReference>
<dbReference type="CDD" id="cd07417">
    <property type="entry name" value="MPP_PP5_C"/>
    <property type="match status" value="1"/>
</dbReference>
<feature type="repeat" description="TPR" evidence="19">
    <location>
        <begin position="92"/>
        <end position="125"/>
    </location>
</feature>
<evidence type="ECO:0000256" key="17">
    <source>
        <dbReference type="ARBA" id="ARBA00023211"/>
    </source>
</evidence>
<dbReference type="PANTHER" id="PTHR45668:SF5">
    <property type="entry name" value="SERINE_THREONINE-PROTEIN PHOSPHATASE 5"/>
    <property type="match status" value="1"/>
</dbReference>
<evidence type="ECO:0000256" key="14">
    <source>
        <dbReference type="ARBA" id="ARBA00022989"/>
    </source>
</evidence>
<dbReference type="PRINTS" id="PR00114">
    <property type="entry name" value="STPHPHTASE"/>
</dbReference>
<dbReference type="Pfam" id="PF00149">
    <property type="entry name" value="Metallophos"/>
    <property type="match status" value="1"/>
</dbReference>
<dbReference type="PROSITE" id="PS50005">
    <property type="entry name" value="TPR"/>
    <property type="match status" value="2"/>
</dbReference>
<feature type="domain" description="Serine/threonine specific protein phosphatases" evidence="21">
    <location>
        <begin position="268"/>
        <end position="544"/>
    </location>
</feature>
<evidence type="ECO:0000256" key="15">
    <source>
        <dbReference type="ARBA" id="ARBA00023010"/>
    </source>
</evidence>
<dbReference type="InterPro" id="IPR013235">
    <property type="entry name" value="PPP_dom"/>
</dbReference>
<dbReference type="InterPro" id="IPR004843">
    <property type="entry name" value="Calcineurin-like_PHP"/>
</dbReference>
<evidence type="ECO:0000313" key="22">
    <source>
        <dbReference type="EMBL" id="CAF1148958.1"/>
    </source>
</evidence>
<evidence type="ECO:0000256" key="10">
    <source>
        <dbReference type="ARBA" id="ARBA00022801"/>
    </source>
</evidence>
<dbReference type="InterPro" id="IPR023391">
    <property type="entry name" value="Prot_translocase_SecE_dom_sf"/>
</dbReference>
<dbReference type="NCBIfam" id="TIGR00327">
    <property type="entry name" value="secE_euk_arch"/>
    <property type="match status" value="1"/>
</dbReference>
<evidence type="ECO:0000256" key="5">
    <source>
        <dbReference type="ARBA" id="ARBA00013081"/>
    </source>
</evidence>
<dbReference type="PROSITE" id="PS01067">
    <property type="entry name" value="SECE_SEC61G"/>
    <property type="match status" value="1"/>
</dbReference>
<dbReference type="SUPFAM" id="SSF48452">
    <property type="entry name" value="TPR-like"/>
    <property type="match status" value="1"/>
</dbReference>
<dbReference type="GO" id="GO:0006886">
    <property type="term" value="P:intracellular protein transport"/>
    <property type="evidence" value="ECO:0007669"/>
    <property type="project" value="InterPro"/>
</dbReference>
<evidence type="ECO:0000256" key="4">
    <source>
        <dbReference type="ARBA" id="ARBA00008786"/>
    </source>
</evidence>
<organism evidence="22 23">
    <name type="scientific">Rotaria sordida</name>
    <dbReference type="NCBI Taxonomy" id="392033"/>
    <lineage>
        <taxon>Eukaryota</taxon>
        <taxon>Metazoa</taxon>
        <taxon>Spiralia</taxon>
        <taxon>Gnathifera</taxon>
        <taxon>Rotifera</taxon>
        <taxon>Eurotatoria</taxon>
        <taxon>Bdelloidea</taxon>
        <taxon>Philodinida</taxon>
        <taxon>Philodinidae</taxon>
        <taxon>Rotaria</taxon>
    </lineage>
</organism>
<evidence type="ECO:0000256" key="7">
    <source>
        <dbReference type="ARBA" id="ARBA00022692"/>
    </source>
</evidence>
<dbReference type="Gene3D" id="1.25.40.10">
    <property type="entry name" value="Tetratricopeptide repeat domain"/>
    <property type="match status" value="1"/>
</dbReference>
<evidence type="ECO:0000313" key="23">
    <source>
        <dbReference type="Proteomes" id="UP000663870"/>
    </source>
</evidence>
<keyword evidence="17" id="KW-0464">Manganese</keyword>
<evidence type="ECO:0000256" key="18">
    <source>
        <dbReference type="PIRSR" id="PIRSR033096-1"/>
    </source>
</evidence>
<keyword evidence="8" id="KW-0479">Metal-binding</keyword>
<keyword evidence="6" id="KW-0813">Transport</keyword>
<dbReference type="InterPro" id="IPR029052">
    <property type="entry name" value="Metallo-depent_PP-like"/>
</dbReference>
<dbReference type="SUPFAM" id="SSF56300">
    <property type="entry name" value="Metallo-dependent phosphatases"/>
    <property type="match status" value="1"/>
</dbReference>
<dbReference type="Pfam" id="PF07719">
    <property type="entry name" value="TPR_2"/>
    <property type="match status" value="1"/>
</dbReference>
<keyword evidence="11 19" id="KW-0802">TPR repeat</keyword>
<protein>
    <recommendedName>
        <fullName evidence="5">protein-serine/threonine phosphatase</fullName>
        <ecNumber evidence="5">3.1.3.16</ecNumber>
    </recommendedName>
</protein>
<evidence type="ECO:0000256" key="2">
    <source>
        <dbReference type="ARBA" id="ARBA00004389"/>
    </source>
</evidence>
<name>A0A814SLF8_9BILA</name>
<dbReference type="GO" id="GO:0008320">
    <property type="term" value="F:protein transmembrane transporter activity"/>
    <property type="evidence" value="ECO:0007669"/>
    <property type="project" value="InterPro"/>
</dbReference>
<dbReference type="GO" id="GO:0006605">
    <property type="term" value="P:protein targeting"/>
    <property type="evidence" value="ECO:0007669"/>
    <property type="project" value="InterPro"/>
</dbReference>
<keyword evidence="23" id="KW-1185">Reference proteome</keyword>
<dbReference type="SMART" id="SM00028">
    <property type="entry name" value="TPR"/>
    <property type="match status" value="2"/>
</dbReference>
<dbReference type="InterPro" id="IPR001901">
    <property type="entry name" value="Translocase_SecE/Sec61-g"/>
</dbReference>
<gene>
    <name evidence="22" type="ORF">JXQ802_LOCUS21621</name>
</gene>
<evidence type="ECO:0000256" key="19">
    <source>
        <dbReference type="PROSITE-ProRule" id="PRU00339"/>
    </source>
</evidence>
<comment type="caution">
    <text evidence="22">The sequence shown here is derived from an EMBL/GenBank/DDBJ whole genome shotgun (WGS) entry which is preliminary data.</text>
</comment>
<comment type="similarity">
    <text evidence="4">Belongs to the PPP phosphatase family. PP-5 (PP-T) subfamily.</text>
</comment>
<sequence length="563" mass="64539">MDQVQQYTESCKQFFKDSYRLIKKCTKPDRKEYQKIAMATAIGFAIMGFIGFFVKLIHIPMTSTVETDLTQKLETSSLEAAKNEISIGKDTADIIKAQANEAFKNGDYEKATDLYTKAIEIYPDAILFSNRSFSYLRREWYGYALIDAKKALEYDPKYIKAYYRRASAYMALGKYTLALSDYEYVTKACPNDKDATMKYEECKKIVTRIRFEKAIAVDESSKSVANQIEINTMTIEKEYDGIHLEPDGRVTKEFMFALLPYFENQKKLHKRYAYQIILQILTMLKSLPTLIDITVPAKHKFTICGDVHGQFYDLLNIFKLNGPPSEENPYLFNGDFVDRGSFSVECILTLFGFKLLYPNHFFLARGNHESLTMNQMYGFEGEVKAKYTAQMFQLFTEVFNYLPLSHCINNKILVMHGGLFSKDDVTLKDIRAVDRVKQPPEEGLMSEILWSDPQPQNGRSESKRGVGLQFGPDITERFLKLNNLEYVVRSHEVKQEGYELAHNGKCITVFSAPNYCDTMGNKGAYITITGDDLKPKFTSYAAVPHPAVRPMMYANQLSMFGLM</sequence>
<dbReference type="InterPro" id="IPR041753">
    <property type="entry name" value="PP5_C"/>
</dbReference>
<evidence type="ECO:0000256" key="9">
    <source>
        <dbReference type="ARBA" id="ARBA00022737"/>
    </source>
</evidence>